<accession>A0A1Q2ZZL5</accession>
<dbReference type="AlphaFoldDB" id="A0A1Q2ZZL5"/>
<dbReference type="InterPro" id="IPR024274">
    <property type="entry name" value="APC9"/>
</dbReference>
<proteinExistence type="predicted"/>
<dbReference type="GO" id="GO:0006325">
    <property type="term" value="P:chromatin organization"/>
    <property type="evidence" value="ECO:0007669"/>
    <property type="project" value="EnsemblFungi"/>
</dbReference>
<dbReference type="EMBL" id="BDGX01000014">
    <property type="protein sequence ID" value="GAV48862.1"/>
    <property type="molecule type" value="Genomic_DNA"/>
</dbReference>
<reference evidence="1 2" key="1">
    <citation type="submission" date="2016-08" db="EMBL/GenBank/DDBJ databases">
        <title>Draft genome sequence of allopolyploid Zygosaccharomyces rouxii.</title>
        <authorList>
            <person name="Watanabe J."/>
            <person name="Uehara K."/>
            <person name="Mogi Y."/>
            <person name="Tsukioka Y."/>
        </authorList>
    </citation>
    <scope>NUCLEOTIDE SEQUENCE [LARGE SCALE GENOMIC DNA]</scope>
    <source>
        <strain evidence="1 2">NBRC 110957</strain>
    </source>
</reference>
<dbReference type="GO" id="GO:0005680">
    <property type="term" value="C:anaphase-promoting complex"/>
    <property type="evidence" value="ECO:0007669"/>
    <property type="project" value="EnsemblFungi"/>
</dbReference>
<dbReference type="GO" id="GO:0061630">
    <property type="term" value="F:ubiquitin protein ligase activity"/>
    <property type="evidence" value="ECO:0007669"/>
    <property type="project" value="EnsemblFungi"/>
</dbReference>
<dbReference type="GO" id="GO:0031145">
    <property type="term" value="P:anaphase-promoting complex-dependent catabolic process"/>
    <property type="evidence" value="ECO:0007669"/>
    <property type="project" value="EnsemblFungi"/>
</dbReference>
<sequence length="284" mass="32399">MSETQKITLSSLTGQTRRLLLLAMSRATKSNASKRDPNLPVESPLFQLPSVAPWRTPKLQKGSNPYSRYNSVTPLRRPSTLLIHHLEQAPVSSGKEELEIDTVLDENELSKEPSLPAEEAEYDYKPFSEKPLLRESKIESYLQAERAAHCLIFHTSGHIPGADDKYRPDAELECGEDEWEGQELNHDEGPLLLSVPGCSKHDLCQLLNKNHMRPRPNVRRIDEILNHEFNALKSFWGDSSLATTLDRNHLHEQYLLLMQEQKEIAQFKSLLHSSRPIKPHVPHN</sequence>
<dbReference type="OrthoDB" id="4061647at2759"/>
<comment type="caution">
    <text evidence="1">The sequence shown here is derived from an EMBL/GenBank/DDBJ whole genome shotgun (WGS) entry which is preliminary data.</text>
</comment>
<protein>
    <submittedName>
        <fullName evidence="1">Uncharacterized protein</fullName>
    </submittedName>
</protein>
<dbReference type="Proteomes" id="UP000187013">
    <property type="component" value="Unassembled WGS sequence"/>
</dbReference>
<dbReference type="GO" id="GO:0016567">
    <property type="term" value="P:protein ubiquitination"/>
    <property type="evidence" value="ECO:0007669"/>
    <property type="project" value="EnsemblFungi"/>
</dbReference>
<gene>
    <name evidence="1" type="ORF">ZYGR_0N02670</name>
</gene>
<dbReference type="Pfam" id="PF12856">
    <property type="entry name" value="ANAPC9"/>
    <property type="match status" value="1"/>
</dbReference>
<evidence type="ECO:0000313" key="2">
    <source>
        <dbReference type="Proteomes" id="UP000187013"/>
    </source>
</evidence>
<organism evidence="1 2">
    <name type="scientific">Zygosaccharomyces rouxii</name>
    <dbReference type="NCBI Taxonomy" id="4956"/>
    <lineage>
        <taxon>Eukaryota</taxon>
        <taxon>Fungi</taxon>
        <taxon>Dikarya</taxon>
        <taxon>Ascomycota</taxon>
        <taxon>Saccharomycotina</taxon>
        <taxon>Saccharomycetes</taxon>
        <taxon>Saccharomycetales</taxon>
        <taxon>Saccharomycetaceae</taxon>
        <taxon>Zygosaccharomyces</taxon>
    </lineage>
</organism>
<name>A0A1Q2ZZL5_ZYGRO</name>
<dbReference type="OMA" id="CYEEDNC"/>
<dbReference type="eggNOG" id="ENOG502S206">
    <property type="taxonomic scope" value="Eukaryota"/>
</dbReference>
<evidence type="ECO:0000313" key="1">
    <source>
        <dbReference type="EMBL" id="GAV48862.1"/>
    </source>
</evidence>